<keyword evidence="2" id="KW-1185">Reference proteome</keyword>
<dbReference type="HOGENOM" id="CLU_2249008_0_0_4"/>
<dbReference type="EMBL" id="AGAZ01000013">
    <property type="protein sequence ID" value="EGZ51007.1"/>
    <property type="molecule type" value="Genomic_DNA"/>
</dbReference>
<dbReference type="RefSeq" id="WP_009115562.1">
    <property type="nucleotide sequence ID" value="NZ_JH165159.1"/>
</dbReference>
<comment type="caution">
    <text evidence="1">The sequence shown here is derived from an EMBL/GenBank/DDBJ whole genome shotgun (WGS) entry which is preliminary data.</text>
</comment>
<accession>G4CMV7</accession>
<gene>
    <name evidence="1" type="ORF">HMPREF9370_0416</name>
</gene>
<reference evidence="1 2" key="1">
    <citation type="submission" date="2011-06" db="EMBL/GenBank/DDBJ databases">
        <authorList>
            <person name="Muzny D."/>
            <person name="Qin X."/>
            <person name="Deng J."/>
            <person name="Jiang H."/>
            <person name="Liu Y."/>
            <person name="Qu J."/>
            <person name="Song X.-Z."/>
            <person name="Zhang L."/>
            <person name="Thornton R."/>
            <person name="Coyle M."/>
            <person name="Francisco L."/>
            <person name="Jackson L."/>
            <person name="Javaid M."/>
            <person name="Korchina V."/>
            <person name="Kovar C."/>
            <person name="Mata R."/>
            <person name="Mathew T."/>
            <person name="Ngo R."/>
            <person name="Nguyen L."/>
            <person name="Nguyen N."/>
            <person name="Okwuonu G."/>
            <person name="Ongeri F."/>
            <person name="Pham C."/>
            <person name="Simmons D."/>
            <person name="Wilczek-Boney K."/>
            <person name="Hale W."/>
            <person name="Jakkamsetti A."/>
            <person name="Pham P."/>
            <person name="Ruth R."/>
            <person name="San Lucas F."/>
            <person name="Warren J."/>
            <person name="Zhang J."/>
            <person name="Zhao Z."/>
            <person name="Zhou C."/>
            <person name="Zhu D."/>
            <person name="Lee S."/>
            <person name="Bess C."/>
            <person name="Blankenburg K."/>
            <person name="Forbes L."/>
            <person name="Fu Q."/>
            <person name="Gubbala S."/>
            <person name="Hirani K."/>
            <person name="Jayaseelan J.C."/>
            <person name="Lara F."/>
            <person name="Munidasa M."/>
            <person name="Palculict T."/>
            <person name="Patil S."/>
            <person name="Pu L.-L."/>
            <person name="Saada N."/>
            <person name="Tang L."/>
            <person name="Weissenberger G."/>
            <person name="Zhu Y."/>
            <person name="Hemphill L."/>
            <person name="Shang Y."/>
            <person name="Youmans B."/>
            <person name="Ayvaz T."/>
            <person name="Ross M."/>
            <person name="Santibanez J."/>
            <person name="Aqrawi P."/>
            <person name="Gross S."/>
            <person name="Joshi V."/>
            <person name="Fowler G."/>
            <person name="Nazareth L."/>
            <person name="Reid J."/>
            <person name="Worley K."/>
            <person name="Petrosino J."/>
            <person name="Highlander S."/>
            <person name="Gibbs R."/>
        </authorList>
    </citation>
    <scope>NUCLEOTIDE SEQUENCE [LARGE SCALE GENOMIC DNA]</scope>
    <source>
        <strain evidence="1 2">9715</strain>
    </source>
</reference>
<dbReference type="AlphaFoldDB" id="G4CMV7"/>
<proteinExistence type="predicted"/>
<protein>
    <submittedName>
        <fullName evidence="1">Uncharacterized protein</fullName>
    </submittedName>
</protein>
<sequence length="110" mass="12843">MWLLNLEETKEDKDLELEFRRICDGNNSLKTTLPFEILIKKKETNATGLQFADLCARPIGRHILDQSKLHYRGNRAFESLKLKFFTRTGRDFLGNEAEYLNHGLTVIPKF</sequence>
<name>G4CMV7_9NEIS</name>
<organism evidence="1 2">
    <name type="scientific">Neisseria wadsworthii 9715</name>
    <dbReference type="NCBI Taxonomy" id="1030841"/>
    <lineage>
        <taxon>Bacteria</taxon>
        <taxon>Pseudomonadati</taxon>
        <taxon>Pseudomonadota</taxon>
        <taxon>Betaproteobacteria</taxon>
        <taxon>Neisseriales</taxon>
        <taxon>Neisseriaceae</taxon>
        <taxon>Neisseria</taxon>
    </lineage>
</organism>
<evidence type="ECO:0000313" key="2">
    <source>
        <dbReference type="Proteomes" id="UP000005336"/>
    </source>
</evidence>
<evidence type="ECO:0000313" key="1">
    <source>
        <dbReference type="EMBL" id="EGZ51007.1"/>
    </source>
</evidence>
<dbReference type="Proteomes" id="UP000005336">
    <property type="component" value="Unassembled WGS sequence"/>
</dbReference>
<dbReference type="OrthoDB" id="507950at2"/>